<dbReference type="AlphaFoldDB" id="A0A552X5D0"/>
<dbReference type="PANTHER" id="PTHR45641">
    <property type="entry name" value="TETRATRICOPEPTIDE REPEAT PROTEIN (AFU_ORTHOLOGUE AFUA_6G03870)"/>
    <property type="match status" value="1"/>
</dbReference>
<keyword evidence="2" id="KW-0802">TPR repeat</keyword>
<dbReference type="InterPro" id="IPR011990">
    <property type="entry name" value="TPR-like_helical_dom_sf"/>
</dbReference>
<feature type="coiled-coil region" evidence="3">
    <location>
        <begin position="308"/>
        <end position="335"/>
    </location>
</feature>
<evidence type="ECO:0000256" key="3">
    <source>
        <dbReference type="SAM" id="Coils"/>
    </source>
</evidence>
<name>A0A552X5D0_9GAMM</name>
<reference evidence="4 5" key="1">
    <citation type="submission" date="2019-07" db="EMBL/GenBank/DDBJ databases">
        <authorList>
            <person name="Yang M."/>
            <person name="Zhao D."/>
            <person name="Xiang H."/>
        </authorList>
    </citation>
    <scope>NUCLEOTIDE SEQUENCE [LARGE SCALE GENOMIC DNA]</scope>
    <source>
        <strain evidence="4 5">IM1326</strain>
    </source>
</reference>
<evidence type="ECO:0000256" key="1">
    <source>
        <dbReference type="ARBA" id="ARBA00022737"/>
    </source>
</evidence>
<comment type="caution">
    <text evidence="4">The sequence shown here is derived from an EMBL/GenBank/DDBJ whole genome shotgun (WGS) entry which is preliminary data.</text>
</comment>
<protein>
    <recommendedName>
        <fullName evidence="6">Tetratricopeptide repeat protein</fullName>
    </recommendedName>
</protein>
<keyword evidence="1" id="KW-0677">Repeat</keyword>
<keyword evidence="3" id="KW-0175">Coiled coil</keyword>
<dbReference type="RefSeq" id="WP_143234874.1">
    <property type="nucleotide sequence ID" value="NZ_VJWL01000001.1"/>
</dbReference>
<dbReference type="SMART" id="SM00028">
    <property type="entry name" value="TPR"/>
    <property type="match status" value="4"/>
</dbReference>
<dbReference type="SUPFAM" id="SSF48452">
    <property type="entry name" value="TPR-like"/>
    <property type="match status" value="2"/>
</dbReference>
<keyword evidence="5" id="KW-1185">Reference proteome</keyword>
<dbReference type="InterPro" id="IPR019734">
    <property type="entry name" value="TPR_rpt"/>
</dbReference>
<evidence type="ECO:0000256" key="2">
    <source>
        <dbReference type="ARBA" id="ARBA00022803"/>
    </source>
</evidence>
<dbReference type="EMBL" id="VJWL01000001">
    <property type="protein sequence ID" value="TRW50169.1"/>
    <property type="molecule type" value="Genomic_DNA"/>
</dbReference>
<evidence type="ECO:0008006" key="6">
    <source>
        <dbReference type="Google" id="ProtNLM"/>
    </source>
</evidence>
<sequence length="353" mass="41135">MEEELDFNEVLERAQEHHEAEEYEQALSYYGGALEFLLDGEPDDLSDEEFENFSLNLLSLFNNTGSCYEQLGDYLAASDYYGEGVERITHLMEKQPNREILRRYHRTVENLARVYGLSGRAEAALEVFEACLVQTQAFHEQENDDFSWASVGYVYDLISNLYADLGRLQEAYDTGFTMLKLHEAMYKEYREWRDQVDIARAHHFLGEVAERQFKFDKARLHFAESLHARELQREGNPGYEADFCVVSCNERLARLLLSNRDLAAAEPYLNTALQLFEDVEWHENQWDYRLFANLFANCAQWHQLSGQLAEAKEFADEARNALKWLEEANEMTQEMVRVEDIIRGITHTAASRN</sequence>
<dbReference type="PANTHER" id="PTHR45641:SF19">
    <property type="entry name" value="NEPHROCYSTIN-3"/>
    <property type="match status" value="1"/>
</dbReference>
<dbReference type="Gene3D" id="1.25.40.10">
    <property type="entry name" value="Tetratricopeptide repeat domain"/>
    <property type="match status" value="2"/>
</dbReference>
<dbReference type="OrthoDB" id="446317at2"/>
<proteinExistence type="predicted"/>
<organism evidence="4 5">
    <name type="scientific">Aliidiomarina halalkaliphila</name>
    <dbReference type="NCBI Taxonomy" id="2593535"/>
    <lineage>
        <taxon>Bacteria</taxon>
        <taxon>Pseudomonadati</taxon>
        <taxon>Pseudomonadota</taxon>
        <taxon>Gammaproteobacteria</taxon>
        <taxon>Alteromonadales</taxon>
        <taxon>Idiomarinaceae</taxon>
        <taxon>Aliidiomarina</taxon>
    </lineage>
</organism>
<dbReference type="Pfam" id="PF13181">
    <property type="entry name" value="TPR_8"/>
    <property type="match status" value="1"/>
</dbReference>
<dbReference type="Proteomes" id="UP000320359">
    <property type="component" value="Unassembled WGS sequence"/>
</dbReference>
<evidence type="ECO:0000313" key="4">
    <source>
        <dbReference type="EMBL" id="TRW50169.1"/>
    </source>
</evidence>
<accession>A0A552X5D0</accession>
<gene>
    <name evidence="4" type="ORF">FM042_04870</name>
</gene>
<evidence type="ECO:0000313" key="5">
    <source>
        <dbReference type="Proteomes" id="UP000320359"/>
    </source>
</evidence>